<dbReference type="InterPro" id="IPR052737">
    <property type="entry name" value="Omega-amidase_YafV"/>
</dbReference>
<dbReference type="PROSITE" id="PS50263">
    <property type="entry name" value="CN_HYDROLASE"/>
    <property type="match status" value="1"/>
</dbReference>
<dbReference type="InterPro" id="IPR003010">
    <property type="entry name" value="C-N_Hydrolase"/>
</dbReference>
<dbReference type="AlphaFoldDB" id="A0A6L9ECV2"/>
<name>A0A6L9ECV2_9FLAO</name>
<keyword evidence="2 7" id="KW-0378">Hydrolase</keyword>
<organism evidence="7 8">
    <name type="scientific">Poritiphilus flavus</name>
    <dbReference type="NCBI Taxonomy" id="2697053"/>
    <lineage>
        <taxon>Bacteria</taxon>
        <taxon>Pseudomonadati</taxon>
        <taxon>Bacteroidota</taxon>
        <taxon>Flavobacteriia</taxon>
        <taxon>Flavobacteriales</taxon>
        <taxon>Flavobacteriaceae</taxon>
        <taxon>Poritiphilus</taxon>
    </lineage>
</organism>
<dbReference type="NCBIfam" id="NF007757">
    <property type="entry name" value="PRK10438.1"/>
    <property type="match status" value="1"/>
</dbReference>
<dbReference type="Gene3D" id="3.60.110.10">
    <property type="entry name" value="Carbon-nitrogen hydrolase"/>
    <property type="match status" value="1"/>
</dbReference>
<evidence type="ECO:0000313" key="8">
    <source>
        <dbReference type="Proteomes" id="UP000475249"/>
    </source>
</evidence>
<dbReference type="CDD" id="cd07575">
    <property type="entry name" value="Xc-1258_like"/>
    <property type="match status" value="1"/>
</dbReference>
<evidence type="ECO:0000256" key="5">
    <source>
        <dbReference type="ARBA" id="ARBA00072139"/>
    </source>
</evidence>
<comment type="similarity">
    <text evidence="1">Belongs to the carbon-nitrogen hydrolase superfamily. NIT1/NIT2 family.</text>
</comment>
<keyword evidence="8" id="KW-1185">Reference proteome</keyword>
<dbReference type="EMBL" id="WXYO01000005">
    <property type="protein sequence ID" value="NAS12580.1"/>
    <property type="molecule type" value="Genomic_DNA"/>
</dbReference>
<evidence type="ECO:0000256" key="3">
    <source>
        <dbReference type="ARBA" id="ARBA00039118"/>
    </source>
</evidence>
<dbReference type="FunFam" id="3.60.110.10:FF:000004">
    <property type="entry name" value="Carbon-nitrogen hydrolase"/>
    <property type="match status" value="1"/>
</dbReference>
<protein>
    <recommendedName>
        <fullName evidence="5">Omega-amidase YafV</fullName>
        <ecNumber evidence="3">3.5.1.3</ecNumber>
    </recommendedName>
</protein>
<comment type="caution">
    <text evidence="7">The sequence shown here is derived from an EMBL/GenBank/DDBJ whole genome shotgun (WGS) entry which is preliminary data.</text>
</comment>
<dbReference type="RefSeq" id="WP_161435615.1">
    <property type="nucleotide sequence ID" value="NZ_WXYO01000005.1"/>
</dbReference>
<evidence type="ECO:0000259" key="6">
    <source>
        <dbReference type="PROSITE" id="PS50263"/>
    </source>
</evidence>
<dbReference type="PANTHER" id="PTHR47799">
    <property type="entry name" value="OMEGA-AMIDASE YAFV"/>
    <property type="match status" value="1"/>
</dbReference>
<dbReference type="GO" id="GO:0106008">
    <property type="term" value="F:2-oxoglutaramate amidase activity"/>
    <property type="evidence" value="ECO:0007669"/>
    <property type="project" value="TreeGrafter"/>
</dbReference>
<dbReference type="Proteomes" id="UP000475249">
    <property type="component" value="Unassembled WGS sequence"/>
</dbReference>
<gene>
    <name evidence="7" type="ORF">GTQ38_11245</name>
</gene>
<dbReference type="SUPFAM" id="SSF56317">
    <property type="entry name" value="Carbon-nitrogen hydrolase"/>
    <property type="match status" value="1"/>
</dbReference>
<comment type="catalytic activity">
    <reaction evidence="4">
        <text>a monoamide of a dicarboxylate + H2O = a dicarboxylate + NH4(+)</text>
        <dbReference type="Rhea" id="RHEA:11716"/>
        <dbReference type="ChEBI" id="CHEBI:15377"/>
        <dbReference type="ChEBI" id="CHEBI:28938"/>
        <dbReference type="ChEBI" id="CHEBI:28965"/>
        <dbReference type="ChEBI" id="CHEBI:77450"/>
        <dbReference type="EC" id="3.5.1.3"/>
    </reaction>
</comment>
<evidence type="ECO:0000256" key="4">
    <source>
        <dbReference type="ARBA" id="ARBA00052904"/>
    </source>
</evidence>
<reference evidence="7 8" key="1">
    <citation type="submission" date="2020-01" db="EMBL/GenBank/DDBJ databases">
        <title>Bacteria diversity of Porities sp.</title>
        <authorList>
            <person name="Wang G."/>
        </authorList>
    </citation>
    <scope>NUCLEOTIDE SEQUENCE [LARGE SCALE GENOMIC DNA]</scope>
    <source>
        <strain evidence="7 8">R33</strain>
    </source>
</reference>
<feature type="domain" description="CN hydrolase" evidence="6">
    <location>
        <begin position="7"/>
        <end position="237"/>
    </location>
</feature>
<accession>A0A6L9ECV2</accession>
<proteinExistence type="inferred from homology"/>
<dbReference type="EC" id="3.5.1.3" evidence="3"/>
<dbReference type="PANTHER" id="PTHR47799:SF1">
    <property type="entry name" value="OMEGA-AMIDASE YAFV"/>
    <property type="match status" value="1"/>
</dbReference>
<evidence type="ECO:0000313" key="7">
    <source>
        <dbReference type="EMBL" id="NAS12580.1"/>
    </source>
</evidence>
<dbReference type="Pfam" id="PF00795">
    <property type="entry name" value="CN_hydrolase"/>
    <property type="match status" value="1"/>
</dbReference>
<evidence type="ECO:0000256" key="1">
    <source>
        <dbReference type="ARBA" id="ARBA00010613"/>
    </source>
</evidence>
<sequence length="260" mass="29681">MGELQKLKVALIQTTLVWEDPQENRNRFSKWISDLDQDTDLVILPEMFTTGFTMSPTNVHVSEGPGTLSWMKELASANELAIIGSMVHTEEGKHYNRLWFCKPDGSHASYDKRHTFTLAGEDKVYTAGQKKLIETYKGFSICPLICYDLRFPVWSRNTEDYDLLLYVANWPEPRVNAWDALLKARAIENMAYCIGVNRVGQDPNGNSYVGHSSVYDCLGEQLAFSDKEQVLYASLEKESLMATRDKLRFLADRDSFTLQL</sequence>
<dbReference type="GO" id="GO:0050152">
    <property type="term" value="F:omega-amidase activity"/>
    <property type="evidence" value="ECO:0007669"/>
    <property type="project" value="UniProtKB-EC"/>
</dbReference>
<dbReference type="InterPro" id="IPR036526">
    <property type="entry name" value="C-N_Hydrolase_sf"/>
</dbReference>
<evidence type="ECO:0000256" key="2">
    <source>
        <dbReference type="ARBA" id="ARBA00022801"/>
    </source>
</evidence>